<dbReference type="EMBL" id="JANPXH010000926">
    <property type="protein sequence ID" value="MCR6679184.1"/>
    <property type="molecule type" value="Genomic_DNA"/>
</dbReference>
<organism evidence="2 3">
    <name type="scientific">Escherichia marmotae</name>
    <dbReference type="NCBI Taxonomy" id="1499973"/>
    <lineage>
        <taxon>Bacteria</taxon>
        <taxon>Pseudomonadati</taxon>
        <taxon>Pseudomonadota</taxon>
        <taxon>Gammaproteobacteria</taxon>
        <taxon>Enterobacterales</taxon>
        <taxon>Enterobacteriaceae</taxon>
        <taxon>Escherichia</taxon>
    </lineage>
</organism>
<proteinExistence type="predicted"/>
<reference evidence="2" key="1">
    <citation type="submission" date="2022-07" db="EMBL/GenBank/DDBJ databases">
        <title>Diversity of ethanolamine utilization by human commensal Escherichia coli.</title>
        <authorList>
            <person name="Jubelin G."/>
        </authorList>
    </citation>
    <scope>NUCLEOTIDE SEQUENCE</scope>
    <source>
        <strain evidence="2">S1</strain>
    </source>
</reference>
<feature type="signal peptide" evidence="1">
    <location>
        <begin position="1"/>
        <end position="18"/>
    </location>
</feature>
<dbReference type="AlphaFoldDB" id="A0AAW5MSY7"/>
<name>A0AAW5MSY7_9ESCH</name>
<evidence type="ECO:0000313" key="3">
    <source>
        <dbReference type="Proteomes" id="UP001206878"/>
    </source>
</evidence>
<keyword evidence="1" id="KW-0732">Signal</keyword>
<evidence type="ECO:0000256" key="1">
    <source>
        <dbReference type="SAM" id="SignalP"/>
    </source>
</evidence>
<sequence>MLLGLVFSSLALSSFAEASEANLPKVQGLAKLSDFDLAQAYLTVQRLIQTGDCKWGRQFSAEVKFEIQKR</sequence>
<accession>A0AAW5MSY7</accession>
<feature type="non-terminal residue" evidence="2">
    <location>
        <position position="70"/>
    </location>
</feature>
<evidence type="ECO:0000313" key="2">
    <source>
        <dbReference type="EMBL" id="MCR6679184.1"/>
    </source>
</evidence>
<gene>
    <name evidence="2" type="ORF">NVV43_27290</name>
</gene>
<dbReference type="Proteomes" id="UP001206878">
    <property type="component" value="Unassembled WGS sequence"/>
</dbReference>
<comment type="caution">
    <text evidence="2">The sequence shown here is derived from an EMBL/GenBank/DDBJ whole genome shotgun (WGS) entry which is preliminary data.</text>
</comment>
<feature type="chain" id="PRO_5043744977" evidence="1">
    <location>
        <begin position="19"/>
        <end position="70"/>
    </location>
</feature>
<protein>
    <submittedName>
        <fullName evidence="2">Uncharacterized protein</fullName>
    </submittedName>
</protein>